<dbReference type="EMBL" id="SJPI01000001">
    <property type="protein sequence ID" value="TWT54780.1"/>
    <property type="molecule type" value="Genomic_DNA"/>
</dbReference>
<evidence type="ECO:0000313" key="2">
    <source>
        <dbReference type="Proteomes" id="UP000316598"/>
    </source>
</evidence>
<accession>A0A5C5WW32</accession>
<evidence type="ECO:0000313" key="1">
    <source>
        <dbReference type="EMBL" id="TWT54780.1"/>
    </source>
</evidence>
<dbReference type="Proteomes" id="UP000316598">
    <property type="component" value="Unassembled WGS sequence"/>
</dbReference>
<proteinExistence type="predicted"/>
<keyword evidence="2" id="KW-1185">Reference proteome</keyword>
<reference evidence="1 2" key="1">
    <citation type="submission" date="2019-02" db="EMBL/GenBank/DDBJ databases">
        <title>Deep-cultivation of Planctomycetes and their phenomic and genomic characterization uncovers novel biology.</title>
        <authorList>
            <person name="Wiegand S."/>
            <person name="Jogler M."/>
            <person name="Boedeker C."/>
            <person name="Pinto D."/>
            <person name="Vollmers J."/>
            <person name="Rivas-Marin E."/>
            <person name="Kohn T."/>
            <person name="Peeters S.H."/>
            <person name="Heuer A."/>
            <person name="Rast P."/>
            <person name="Oberbeckmann S."/>
            <person name="Bunk B."/>
            <person name="Jeske O."/>
            <person name="Meyerdierks A."/>
            <person name="Storesund J.E."/>
            <person name="Kallscheuer N."/>
            <person name="Luecker S."/>
            <person name="Lage O.M."/>
            <person name="Pohl T."/>
            <person name="Merkel B.J."/>
            <person name="Hornburger P."/>
            <person name="Mueller R.-W."/>
            <person name="Bruemmer F."/>
            <person name="Labrenz M."/>
            <person name="Spormann A.M."/>
            <person name="Op Den Camp H."/>
            <person name="Overmann J."/>
            <person name="Amann R."/>
            <person name="Jetten M.S.M."/>
            <person name="Mascher T."/>
            <person name="Medema M.H."/>
            <person name="Devos D.P."/>
            <person name="Kaster A.-K."/>
            <person name="Ovreas L."/>
            <person name="Rohde M."/>
            <person name="Galperin M.Y."/>
            <person name="Jogler C."/>
        </authorList>
    </citation>
    <scope>NUCLEOTIDE SEQUENCE [LARGE SCALE GENOMIC DNA]</scope>
    <source>
        <strain evidence="1 2">Pla22</strain>
    </source>
</reference>
<protein>
    <submittedName>
        <fullName evidence="1">Uncharacterized protein</fullName>
    </submittedName>
</protein>
<name>A0A5C5WW32_9BACT</name>
<dbReference type="AlphaFoldDB" id="A0A5C5WW32"/>
<organism evidence="1 2">
    <name type="scientific">Rubripirellula amarantea</name>
    <dbReference type="NCBI Taxonomy" id="2527999"/>
    <lineage>
        <taxon>Bacteria</taxon>
        <taxon>Pseudomonadati</taxon>
        <taxon>Planctomycetota</taxon>
        <taxon>Planctomycetia</taxon>
        <taxon>Pirellulales</taxon>
        <taxon>Pirellulaceae</taxon>
        <taxon>Rubripirellula</taxon>
    </lineage>
</organism>
<sequence>MSTNGDTDTIEDVARFFGWGVLALPLIEADRVQVQPLNLRPRPVCRTKEFQAAVDGRFVVEAMDVDPFPQPLPAVLGDQVFQDRLERDAVQRIVGLGLVHGDIGDSRTLSLTAEFR</sequence>
<comment type="caution">
    <text evidence="1">The sequence shown here is derived from an EMBL/GenBank/DDBJ whole genome shotgun (WGS) entry which is preliminary data.</text>
</comment>
<gene>
    <name evidence="1" type="ORF">Pla22_24340</name>
</gene>